<feature type="transmembrane region" description="Helical" evidence="1">
    <location>
        <begin position="184"/>
        <end position="207"/>
    </location>
</feature>
<dbReference type="InterPro" id="IPR010699">
    <property type="entry name" value="DUF1275"/>
</dbReference>
<keyword evidence="1" id="KW-0472">Membrane</keyword>
<feature type="transmembrane region" description="Helical" evidence="1">
    <location>
        <begin position="59"/>
        <end position="83"/>
    </location>
</feature>
<name>A0ABU9NPS4_9FLAO</name>
<accession>A0ABU9NPS4</accession>
<dbReference type="Pfam" id="PF06912">
    <property type="entry name" value="DUF1275"/>
    <property type="match status" value="1"/>
</dbReference>
<keyword evidence="1" id="KW-1133">Transmembrane helix</keyword>
<dbReference type="Proteomes" id="UP001468798">
    <property type="component" value="Unassembled WGS sequence"/>
</dbReference>
<dbReference type="PANTHER" id="PTHR37314">
    <property type="entry name" value="SLR0142 PROTEIN"/>
    <property type="match status" value="1"/>
</dbReference>
<sequence length="258" mass="29723">MFRHQGKNRTFSHNLRLATTLSFVAGIVNVTGVLEIQVLTTNVTGHFAYFAEQIMEHQYLAAFAFFVFILFFLLGAFTSNFIVELVAKTKPEFSHVIPLSIEIVLLFIIGLFGASADAANLQGKIIAFTLLFTMGLQNALVTRISQSTVRTTHLTGLFTDLGIELSQLFFYTQIEEKKKLRRNIFLRLSIITLFFLGCFVGGLLYQIIALKTLFLGCLFLLIALFYDYFRLKIYYLNRKKNFYLERYEWNKKINEHNS</sequence>
<feature type="transmembrane region" description="Helical" evidence="1">
    <location>
        <begin position="121"/>
        <end position="141"/>
    </location>
</feature>
<proteinExistence type="predicted"/>
<gene>
    <name evidence="2" type="ORF">WFZ86_12570</name>
</gene>
<feature type="transmembrane region" description="Helical" evidence="1">
    <location>
        <begin position="21"/>
        <end position="39"/>
    </location>
</feature>
<keyword evidence="1" id="KW-0812">Transmembrane</keyword>
<keyword evidence="3" id="KW-1185">Reference proteome</keyword>
<feature type="transmembrane region" description="Helical" evidence="1">
    <location>
        <begin position="213"/>
        <end position="229"/>
    </location>
</feature>
<protein>
    <submittedName>
        <fullName evidence="2">YoaK family protein</fullName>
    </submittedName>
</protein>
<dbReference type="PANTHER" id="PTHR37314:SF4">
    <property type="entry name" value="UPF0700 TRANSMEMBRANE PROTEIN YOAK"/>
    <property type="match status" value="1"/>
</dbReference>
<evidence type="ECO:0000256" key="1">
    <source>
        <dbReference type="SAM" id="Phobius"/>
    </source>
</evidence>
<reference evidence="2 3" key="1">
    <citation type="submission" date="2024-03" db="EMBL/GenBank/DDBJ databases">
        <title>Two novel species of the genus Flavobacterium exhibiting potentially degradation of complex polysaccharides.</title>
        <authorList>
            <person name="Lian X."/>
        </authorList>
    </citation>
    <scope>NUCLEOTIDE SEQUENCE [LARGE SCALE GENOMIC DNA]</scope>
    <source>
        <strain evidence="2 3">N6</strain>
    </source>
</reference>
<feature type="transmembrane region" description="Helical" evidence="1">
    <location>
        <begin position="95"/>
        <end position="115"/>
    </location>
</feature>
<evidence type="ECO:0000313" key="3">
    <source>
        <dbReference type="Proteomes" id="UP001468798"/>
    </source>
</evidence>
<dbReference type="RefSeq" id="WP_342692242.1">
    <property type="nucleotide sequence ID" value="NZ_JBCGDP010000012.1"/>
</dbReference>
<dbReference type="EMBL" id="JBCGDP010000012">
    <property type="protein sequence ID" value="MEM0577335.1"/>
    <property type="molecule type" value="Genomic_DNA"/>
</dbReference>
<organism evidence="2 3">
    <name type="scientific">Flavobacterium polysaccharolyticum</name>
    <dbReference type="NCBI Taxonomy" id="3133148"/>
    <lineage>
        <taxon>Bacteria</taxon>
        <taxon>Pseudomonadati</taxon>
        <taxon>Bacteroidota</taxon>
        <taxon>Flavobacteriia</taxon>
        <taxon>Flavobacteriales</taxon>
        <taxon>Flavobacteriaceae</taxon>
        <taxon>Flavobacterium</taxon>
    </lineage>
</organism>
<comment type="caution">
    <text evidence="2">The sequence shown here is derived from an EMBL/GenBank/DDBJ whole genome shotgun (WGS) entry which is preliminary data.</text>
</comment>
<evidence type="ECO:0000313" key="2">
    <source>
        <dbReference type="EMBL" id="MEM0577335.1"/>
    </source>
</evidence>